<dbReference type="Pfam" id="PF03334">
    <property type="entry name" value="PhaG_MnhG_YufB"/>
    <property type="match status" value="1"/>
</dbReference>
<evidence type="ECO:0000313" key="6">
    <source>
        <dbReference type="Proteomes" id="UP000239065"/>
    </source>
</evidence>
<dbReference type="GO" id="GO:0015385">
    <property type="term" value="F:sodium:proton antiporter activity"/>
    <property type="evidence" value="ECO:0007669"/>
    <property type="project" value="TreeGrafter"/>
</dbReference>
<evidence type="ECO:0000256" key="1">
    <source>
        <dbReference type="SAM" id="Phobius"/>
    </source>
</evidence>
<dbReference type="AlphaFoldDB" id="A0A2S9SRU3"/>
<dbReference type="RefSeq" id="WP_105908492.1">
    <property type="nucleotide sequence ID" value="NZ_CP060693.1"/>
</dbReference>
<proteinExistence type="predicted"/>
<keyword evidence="1" id="KW-0812">Transmembrane</keyword>
<sequence>MLEIIVSILILTGAIFNLIGSIGLVKLPDFFTRLHAPTKATTLGVGSILLASFIYFNFKTDTLSLHEILITMFLFITAPIGAHLMAKSAIFIKKNEEEKRKQQI</sequence>
<dbReference type="NCBIfam" id="TIGR01300">
    <property type="entry name" value="CPA3_mnhG_phaG"/>
    <property type="match status" value="1"/>
</dbReference>
<dbReference type="PANTHER" id="PTHR34703">
    <property type="entry name" value="ANTIPORTER SUBUNIT MNHG2-RELATED"/>
    <property type="match status" value="1"/>
</dbReference>
<dbReference type="InterPro" id="IPR005133">
    <property type="entry name" value="PhaG_MnhG_YufB"/>
</dbReference>
<evidence type="ECO:0000313" key="5">
    <source>
        <dbReference type="Proteomes" id="UP000238811"/>
    </source>
</evidence>
<dbReference type="NCBIfam" id="NF009316">
    <property type="entry name" value="PRK12674.1-5"/>
    <property type="match status" value="1"/>
</dbReference>
<organism evidence="2 6">
    <name type="scientific">Aliarcobacter cryaerophilus</name>
    <dbReference type="NCBI Taxonomy" id="28198"/>
    <lineage>
        <taxon>Bacteria</taxon>
        <taxon>Pseudomonadati</taxon>
        <taxon>Campylobacterota</taxon>
        <taxon>Epsilonproteobacteria</taxon>
        <taxon>Campylobacterales</taxon>
        <taxon>Arcobacteraceae</taxon>
        <taxon>Aliarcobacter</taxon>
    </lineage>
</organism>
<accession>A0A2S9SRU3</accession>
<gene>
    <name evidence="3" type="ORF">CJ668_06940</name>
    <name evidence="2" type="ORF">CJ669_02105</name>
    <name evidence="4" type="ORF">HOO34_08585</name>
</gene>
<name>A0A2S9SRU3_9BACT</name>
<feature type="transmembrane region" description="Helical" evidence="1">
    <location>
        <begin position="37"/>
        <end position="56"/>
    </location>
</feature>
<evidence type="ECO:0000313" key="4">
    <source>
        <dbReference type="EMBL" id="QNM89681.1"/>
    </source>
</evidence>
<dbReference type="EMBL" id="NXGJ01000001">
    <property type="protein sequence ID" value="PRM89315.1"/>
    <property type="molecule type" value="Genomic_DNA"/>
</dbReference>
<dbReference type="EMBL" id="CP060693">
    <property type="protein sequence ID" value="QNM89681.1"/>
    <property type="molecule type" value="Genomic_DNA"/>
</dbReference>
<dbReference type="Proteomes" id="UP000239065">
    <property type="component" value="Unassembled WGS sequence"/>
</dbReference>
<dbReference type="Proteomes" id="UP000238811">
    <property type="component" value="Unassembled WGS sequence"/>
</dbReference>
<evidence type="ECO:0000313" key="3">
    <source>
        <dbReference type="EMBL" id="PRN00251.1"/>
    </source>
</evidence>
<dbReference type="EMBL" id="NXGD01000007">
    <property type="protein sequence ID" value="PRN00251.1"/>
    <property type="molecule type" value="Genomic_DNA"/>
</dbReference>
<protein>
    <submittedName>
        <fullName evidence="2">Na+/H+ antiporter subunit G</fullName>
    </submittedName>
</protein>
<reference evidence="4 7" key="2">
    <citation type="journal article" date="2020" name="Front. Microbiol.">
        <title>Genomic Analysis and Antimicrobial Resistance of Aliarcobacter cryaerophilus Strains From German Water Poultry.</title>
        <authorList>
            <person name="Muller E."/>
            <person name="Hotzel H."/>
            <person name="Ahlers C."/>
            <person name="Hanel I."/>
            <person name="Tomaso H."/>
            <person name="Abdel-Glil M.Y."/>
        </authorList>
    </citation>
    <scope>NUCLEOTIDE SEQUENCE [LARGE SCALE GENOMIC DNA]</scope>
    <source>
        <strain evidence="4 7">16CS1285-4</strain>
    </source>
</reference>
<feature type="transmembrane region" description="Helical" evidence="1">
    <location>
        <begin position="68"/>
        <end position="92"/>
    </location>
</feature>
<evidence type="ECO:0000313" key="7">
    <source>
        <dbReference type="Proteomes" id="UP000515842"/>
    </source>
</evidence>
<reference evidence="5 6" key="1">
    <citation type="submission" date="2017-09" db="EMBL/GenBank/DDBJ databases">
        <title>Reassesment of A. cryaerophilus.</title>
        <authorList>
            <person name="Perez-Cataluna A."/>
            <person name="Collado L."/>
            <person name="Salgado O."/>
            <person name="Lefinanco V."/>
            <person name="Figueras M.J."/>
        </authorList>
    </citation>
    <scope>NUCLEOTIDE SEQUENCE [LARGE SCALE GENOMIC DNA]</scope>
    <source>
        <strain evidence="3 5">LMG 10229</strain>
        <strain evidence="2 6">LMG 9861</strain>
    </source>
</reference>
<feature type="transmembrane region" description="Helical" evidence="1">
    <location>
        <begin position="6"/>
        <end position="25"/>
    </location>
</feature>
<dbReference type="PANTHER" id="PTHR34703:SF1">
    <property type="entry name" value="ANTIPORTER SUBUNIT MNHG2-RELATED"/>
    <property type="match status" value="1"/>
</dbReference>
<keyword evidence="1" id="KW-0472">Membrane</keyword>
<keyword evidence="1" id="KW-1133">Transmembrane helix</keyword>
<evidence type="ECO:0000313" key="2">
    <source>
        <dbReference type="EMBL" id="PRM89315.1"/>
    </source>
</evidence>
<dbReference type="Proteomes" id="UP000515842">
    <property type="component" value="Chromosome"/>
</dbReference>